<protein>
    <submittedName>
        <fullName evidence="3">FAD-dependent oxidoreductase</fullName>
        <ecNumber evidence="3">1.5.-.-</ecNumber>
    </submittedName>
</protein>
<accession>G4T0H3</accession>
<dbReference type="PATRIC" id="fig|271065.3.peg.4053"/>
<organism evidence="3 4">
    <name type="scientific">Methylotuvimicrobium alcaliphilum (strain DSM 19304 / NCIMB 14124 / VKM B-2133 / 20Z)</name>
    <name type="common">Methylomicrobium alcaliphilum</name>
    <dbReference type="NCBI Taxonomy" id="1091494"/>
    <lineage>
        <taxon>Bacteria</taxon>
        <taxon>Pseudomonadati</taxon>
        <taxon>Pseudomonadota</taxon>
        <taxon>Gammaproteobacteria</taxon>
        <taxon>Methylococcales</taxon>
        <taxon>Methylococcaceae</taxon>
        <taxon>Methylotuvimicrobium</taxon>
    </lineage>
</organism>
<dbReference type="GO" id="GO:0005737">
    <property type="term" value="C:cytoplasm"/>
    <property type="evidence" value="ECO:0007669"/>
    <property type="project" value="TreeGrafter"/>
</dbReference>
<proteinExistence type="predicted"/>
<reference evidence="4" key="1">
    <citation type="journal article" date="2012" name="J. Bacteriol.">
        <title>Genome sequence of the haloalkaliphilic methanotrophic bacterium Methylomicrobium alcaliphilum 20Z.</title>
        <authorList>
            <person name="Vuilleumier S."/>
            <person name="Khmelenina V.N."/>
            <person name="Bringel F."/>
            <person name="Reshetnikov A.S."/>
            <person name="Lajus A."/>
            <person name="Mangenot S."/>
            <person name="Rouy Z."/>
            <person name="Op den Camp H.J."/>
            <person name="Jetten M.S."/>
            <person name="Dispirito A.A."/>
            <person name="Dunfield P."/>
            <person name="Klotz M.G."/>
            <person name="Semrau J.D."/>
            <person name="Stein L.Y."/>
            <person name="Barbe V."/>
            <person name="Medigue C."/>
            <person name="Trotsenko Y.A."/>
            <person name="Kalyuzhnaya M.G."/>
        </authorList>
    </citation>
    <scope>NUCLEOTIDE SEQUENCE [LARGE SCALE GENOMIC DNA]</scope>
    <source>
        <strain evidence="4">DSM 19304 / NCIMB 14124 / VKM B-2133 / 20Z</strain>
    </source>
</reference>
<evidence type="ECO:0000313" key="3">
    <source>
        <dbReference type="EMBL" id="CCE25577.1"/>
    </source>
</evidence>
<dbReference type="Pfam" id="PF01266">
    <property type="entry name" value="DAO"/>
    <property type="match status" value="1"/>
</dbReference>
<dbReference type="STRING" id="1091494.MEALZ_3921"/>
<dbReference type="Gene3D" id="3.30.9.10">
    <property type="entry name" value="D-Amino Acid Oxidase, subunit A, domain 2"/>
    <property type="match status" value="1"/>
</dbReference>
<dbReference type="Proteomes" id="UP000008315">
    <property type="component" value="Chromosome"/>
</dbReference>
<keyword evidence="4" id="KW-1185">Reference proteome</keyword>
<keyword evidence="1 3" id="KW-0560">Oxidoreductase</keyword>
<dbReference type="Gene3D" id="3.50.50.60">
    <property type="entry name" value="FAD/NAD(P)-binding domain"/>
    <property type="match status" value="1"/>
</dbReference>
<dbReference type="InterPro" id="IPR006076">
    <property type="entry name" value="FAD-dep_OxRdtase"/>
</dbReference>
<evidence type="ECO:0000313" key="4">
    <source>
        <dbReference type="Proteomes" id="UP000008315"/>
    </source>
</evidence>
<dbReference type="SUPFAM" id="SSF51905">
    <property type="entry name" value="FAD/NAD(P)-binding domain"/>
    <property type="match status" value="1"/>
</dbReference>
<dbReference type="GO" id="GO:0016491">
    <property type="term" value="F:oxidoreductase activity"/>
    <property type="evidence" value="ECO:0007669"/>
    <property type="project" value="UniProtKB-KW"/>
</dbReference>
<evidence type="ECO:0000256" key="1">
    <source>
        <dbReference type="ARBA" id="ARBA00023002"/>
    </source>
</evidence>
<dbReference type="PROSITE" id="PS51257">
    <property type="entry name" value="PROKAR_LIPOPROTEIN"/>
    <property type="match status" value="1"/>
</dbReference>
<dbReference type="HOGENOM" id="CLU_635858_0_0_6"/>
<dbReference type="EMBL" id="FO082060">
    <property type="protein sequence ID" value="CCE25577.1"/>
    <property type="molecule type" value="Genomic_DNA"/>
</dbReference>
<dbReference type="AlphaFoldDB" id="G4T0H3"/>
<dbReference type="InterPro" id="IPR036188">
    <property type="entry name" value="FAD/NAD-bd_sf"/>
</dbReference>
<evidence type="ECO:0000259" key="2">
    <source>
        <dbReference type="Pfam" id="PF01266"/>
    </source>
</evidence>
<name>G4T0H3_META2</name>
<dbReference type="EC" id="1.5.-.-" evidence="3"/>
<dbReference type="PANTHER" id="PTHR13847">
    <property type="entry name" value="SARCOSINE DEHYDROGENASE-RELATED"/>
    <property type="match status" value="1"/>
</dbReference>
<gene>
    <name evidence="3" type="ordered locus">MEALZ_3921</name>
</gene>
<sequence length="431" mass="48104">MGSLFEKEKAVMSKKYHTVVIGGGCLGAACSFSIRRKLGNKAEKVAIVEKKVLGAGLSSRHSAIVRSANASPMAARMAKIATQYWKNLQPIWGVDIPFEQSGAIWIAESHSGKSSKNWMDLEQAMQKEGIDFTMISHQDVTELTRNAVKIVPEEIYYYEPDVLQLDSPQILNAMQTAAQKNNIDILEHCEVFDFEQDTRNDITALHTSQGKILTKHVVNAAGGWSSELFAGIGLRIPVALEPVYAANFLVSVNDIPESMPIIADYVNQAYFRRWRGSILHMHQPRRRNAKDIARSFSRAAMNPDGANVIYDALSFNVNHQQLDNYLGKIISRFPRIGKPVYAGGYHSFFDITPDLKFILGSDTRVSNLYHCLGAGQALKYAPIFGEIIAELIVEKRMPADSIDIEEFSIARFADKDLSEYWRSDSLQPSAL</sequence>
<dbReference type="KEGG" id="mah:MEALZ_3921"/>
<feature type="domain" description="FAD dependent oxidoreductase" evidence="2">
    <location>
        <begin position="18"/>
        <end position="391"/>
    </location>
</feature>